<evidence type="ECO:0000313" key="7">
    <source>
        <dbReference type="EMBL" id="GEN77262.1"/>
    </source>
</evidence>
<dbReference type="Proteomes" id="UP000321863">
    <property type="component" value="Unassembled WGS sequence"/>
</dbReference>
<proteinExistence type="predicted"/>
<feature type="transmembrane region" description="Helical" evidence="5">
    <location>
        <begin position="183"/>
        <end position="202"/>
    </location>
</feature>
<dbReference type="PROSITE" id="PS51352">
    <property type="entry name" value="THIOREDOXIN_2"/>
    <property type="match status" value="1"/>
</dbReference>
<dbReference type="EMBL" id="BJYJ01000020">
    <property type="protein sequence ID" value="GEN77262.1"/>
    <property type="molecule type" value="Genomic_DNA"/>
</dbReference>
<accession>A0A511YPY3</accession>
<keyword evidence="2" id="KW-0201">Cytochrome c-type biogenesis</keyword>
<dbReference type="OrthoDB" id="743079at2"/>
<evidence type="ECO:0000256" key="5">
    <source>
        <dbReference type="SAM" id="Phobius"/>
    </source>
</evidence>
<feature type="transmembrane region" description="Helical" evidence="5">
    <location>
        <begin position="20"/>
        <end position="41"/>
    </location>
</feature>
<evidence type="ECO:0000256" key="1">
    <source>
        <dbReference type="ARBA" id="ARBA00004196"/>
    </source>
</evidence>
<dbReference type="InterPro" id="IPR013766">
    <property type="entry name" value="Thioredoxin_domain"/>
</dbReference>
<name>A0A511YPY3_9FLAO</name>
<keyword evidence="5" id="KW-0812">Transmembrane</keyword>
<feature type="transmembrane region" description="Helical" evidence="5">
    <location>
        <begin position="67"/>
        <end position="85"/>
    </location>
</feature>
<dbReference type="PANTHER" id="PTHR42852">
    <property type="entry name" value="THIOL:DISULFIDE INTERCHANGE PROTEIN DSBE"/>
    <property type="match status" value="1"/>
</dbReference>
<keyword evidence="3" id="KW-1015">Disulfide bond</keyword>
<evidence type="ECO:0000313" key="8">
    <source>
        <dbReference type="Proteomes" id="UP000321863"/>
    </source>
</evidence>
<feature type="transmembrane region" description="Helical" evidence="5">
    <location>
        <begin position="152"/>
        <end position="176"/>
    </location>
</feature>
<dbReference type="Pfam" id="PF13905">
    <property type="entry name" value="Thioredoxin_8"/>
    <property type="match status" value="1"/>
</dbReference>
<dbReference type="InterPro" id="IPR036249">
    <property type="entry name" value="Thioredoxin-like_sf"/>
</dbReference>
<dbReference type="InterPro" id="IPR050553">
    <property type="entry name" value="Thioredoxin_ResA/DsbE_sf"/>
</dbReference>
<evidence type="ECO:0000256" key="3">
    <source>
        <dbReference type="ARBA" id="ARBA00023157"/>
    </source>
</evidence>
<dbReference type="GO" id="GO:0030313">
    <property type="term" value="C:cell envelope"/>
    <property type="evidence" value="ECO:0007669"/>
    <property type="project" value="UniProtKB-SubCell"/>
</dbReference>
<evidence type="ECO:0000256" key="2">
    <source>
        <dbReference type="ARBA" id="ARBA00022748"/>
    </source>
</evidence>
<dbReference type="GO" id="GO:0017004">
    <property type="term" value="P:cytochrome complex assembly"/>
    <property type="evidence" value="ECO:0007669"/>
    <property type="project" value="UniProtKB-KW"/>
</dbReference>
<protein>
    <recommendedName>
        <fullName evidence="6">Thioredoxin domain-containing protein</fullName>
    </recommendedName>
</protein>
<keyword evidence="8" id="KW-1185">Reference proteome</keyword>
<sequence length="733" mass="84680">MKKLLKTVGTEWLKIKGLGLVYMAVVLGGLLPLLVYVPSFFVQETVPEGTLKFSVFEESIGGDQLKYFVFFILPLLLIIVANRIAQTDHKNNGWQLMETQPVSRWQLYLSKYIVIVVLGLMCIASYFIFSIVMAAADYLIHPNEVKLLDFDMIWAIRTCLRICITILGIAAIQLCVSVAFQGFVWSFLIGSLGIASNIAALIQKQSFFFNPYGSLYTFWNAPEIKDLNTFISHSEYMSVFWMVIFLVIGYFWYRRKGFKNAFGKTKKQAVISFALFAAGTGLLYFIQQPKPYQSGAEGVILKGTLDTDLTVDSVKIFTSDFHKKIGAAPVVNHTFSWTTEKRLPTDEYLVEIGNKKLVLIMGSGDWFDLDIKFNDTDMVTYIKSNRKADQNYREKRSSFGRDFTYALEDQAYTGDPAKFYELAQDDWKKNKRILNAFADPANNALSEEYKDYRKQLMAIQYLNEISNYRKMTSWTDPKFAPPKDFVDELNANIQKPSQLLSKNENYLQFRLDRLLTDKDQSVNADSILFVKINKLPRGLQKDQLLARHLARTLELQTDSLSRNRLFASEINNVKNTDYRNRLYSKLEQINISQKGASFPDLRFLNDQGKAVNLSKFRGKYVVIDLWATWCAPCKQIRPVFEARNNQYRYYQNLQFISISTDQNQSKWKNYLKTKPSGIPQFWLPDAEKFMADYKIQSIPRFIIIDPEGKIFNLNTPFPDEDNFVEVLDKLKKY</sequence>
<keyword evidence="5" id="KW-1133">Transmembrane helix</keyword>
<dbReference type="CDD" id="cd21809">
    <property type="entry name" value="ABC-2_lan_permease-like"/>
    <property type="match status" value="1"/>
</dbReference>
<dbReference type="PANTHER" id="PTHR42852:SF6">
    <property type="entry name" value="THIOL:DISULFIDE INTERCHANGE PROTEIN DSBE"/>
    <property type="match status" value="1"/>
</dbReference>
<keyword evidence="5" id="KW-0472">Membrane</keyword>
<dbReference type="SUPFAM" id="SSF52833">
    <property type="entry name" value="Thioredoxin-like"/>
    <property type="match status" value="1"/>
</dbReference>
<reference evidence="7 8" key="1">
    <citation type="submission" date="2019-07" db="EMBL/GenBank/DDBJ databases">
        <title>Whole genome shotgun sequence of Chryseobacterium hagamense NBRC 105253.</title>
        <authorList>
            <person name="Hosoyama A."/>
            <person name="Uohara A."/>
            <person name="Ohji S."/>
            <person name="Ichikawa N."/>
        </authorList>
    </citation>
    <scope>NUCLEOTIDE SEQUENCE [LARGE SCALE GENOMIC DNA]</scope>
    <source>
        <strain evidence="7 8">NBRC 105253</strain>
    </source>
</reference>
<feature type="transmembrane region" description="Helical" evidence="5">
    <location>
        <begin position="236"/>
        <end position="253"/>
    </location>
</feature>
<evidence type="ECO:0000256" key="4">
    <source>
        <dbReference type="ARBA" id="ARBA00023284"/>
    </source>
</evidence>
<dbReference type="Gene3D" id="3.40.30.10">
    <property type="entry name" value="Glutaredoxin"/>
    <property type="match status" value="1"/>
</dbReference>
<comment type="caution">
    <text evidence="7">The sequence shown here is derived from an EMBL/GenBank/DDBJ whole genome shotgun (WGS) entry which is preliminary data.</text>
</comment>
<keyword evidence="4" id="KW-0676">Redox-active center</keyword>
<dbReference type="CDD" id="cd02966">
    <property type="entry name" value="TlpA_like_family"/>
    <property type="match status" value="1"/>
</dbReference>
<feature type="transmembrane region" description="Helical" evidence="5">
    <location>
        <begin position="112"/>
        <end position="140"/>
    </location>
</feature>
<dbReference type="InterPro" id="IPR017937">
    <property type="entry name" value="Thioredoxin_CS"/>
</dbReference>
<evidence type="ECO:0000259" key="6">
    <source>
        <dbReference type="PROSITE" id="PS51352"/>
    </source>
</evidence>
<gene>
    <name evidence="7" type="ORF">CHA01nite_30020</name>
</gene>
<comment type="subcellular location">
    <subcellularLocation>
        <location evidence="1">Cell envelope</location>
    </subcellularLocation>
</comment>
<feature type="domain" description="Thioredoxin" evidence="6">
    <location>
        <begin position="592"/>
        <end position="732"/>
    </location>
</feature>
<dbReference type="AlphaFoldDB" id="A0A511YPY3"/>
<feature type="transmembrane region" description="Helical" evidence="5">
    <location>
        <begin position="269"/>
        <end position="286"/>
    </location>
</feature>
<dbReference type="PROSITE" id="PS00194">
    <property type="entry name" value="THIOREDOXIN_1"/>
    <property type="match status" value="1"/>
</dbReference>
<dbReference type="InterPro" id="IPR012336">
    <property type="entry name" value="Thioredoxin-like_fold"/>
</dbReference>
<dbReference type="Pfam" id="PF12730">
    <property type="entry name" value="ABC2_membrane_4"/>
    <property type="match status" value="1"/>
</dbReference>
<dbReference type="RefSeq" id="WP_146942867.1">
    <property type="nucleotide sequence ID" value="NZ_BJYJ01000020.1"/>
</dbReference>
<organism evidence="7 8">
    <name type="scientific">Chryseobacterium hagamense</name>
    <dbReference type="NCBI Taxonomy" id="395935"/>
    <lineage>
        <taxon>Bacteria</taxon>
        <taxon>Pseudomonadati</taxon>
        <taxon>Bacteroidota</taxon>
        <taxon>Flavobacteriia</taxon>
        <taxon>Flavobacteriales</taxon>
        <taxon>Weeksellaceae</taxon>
        <taxon>Chryseobacterium group</taxon>
        <taxon>Chryseobacterium</taxon>
    </lineage>
</organism>